<dbReference type="InterPro" id="IPR029058">
    <property type="entry name" value="AB_hydrolase_fold"/>
</dbReference>
<feature type="domain" description="AB hydrolase-1" evidence="2">
    <location>
        <begin position="223"/>
        <end position="471"/>
    </location>
</feature>
<sequence>MALALSGCQSLAPTKPAPELARERLEQSLKLLGSTQASDAKRARAQTQYRRMLERVLPAIAEGEVAPELIMAPADPSDWRDPQDLAEIDPVRRPLKADSGLQRPGLGAPAVGSIIPGGANAPRRGYRIPITALALPAPEADQLRVALADPLRVESIDLGPVAGPRDQRQPLPVAMDLEAPLDATRALGPGPLAGLRYLLRADRFAGQSRLTFLQPFDPDKRPLVLVHGLMTTPQMWNRLVRELMADPSVREHYQFWFFYYPTAQPVPLSAMQLREELDQAVAVHGPTKPIVLVGYSMGGVLSRAQITGLDAVAAEQIVPGVSQLPASSPVRQALIFEPRDDISRAIFMFTPHRGSRLATFNVALWVSRLIRLPNWVRNELELVTDRLAGLESDRIPTSIQGLSPDSPFLAALDQAEISVPMHSVIGNRGRRGELSRSSDGVVPYWSAHLPSAESEVIVPTGHGGFAHPLAVQELIRILHEDLAVVSSEW</sequence>
<dbReference type="Pfam" id="PF12697">
    <property type="entry name" value="Abhydrolase_6"/>
    <property type="match status" value="1"/>
</dbReference>
<keyword evidence="4" id="KW-1185">Reference proteome</keyword>
<evidence type="ECO:0000259" key="2">
    <source>
        <dbReference type="Pfam" id="PF12697"/>
    </source>
</evidence>
<dbReference type="SUPFAM" id="SSF53474">
    <property type="entry name" value="alpha/beta-Hydrolases"/>
    <property type="match status" value="1"/>
</dbReference>
<protein>
    <recommendedName>
        <fullName evidence="2">AB hydrolase-1 domain-containing protein</fullName>
    </recommendedName>
</protein>
<evidence type="ECO:0000256" key="1">
    <source>
        <dbReference type="SAM" id="MobiDB-lite"/>
    </source>
</evidence>
<feature type="region of interest" description="Disordered" evidence="1">
    <location>
        <begin position="1"/>
        <end position="20"/>
    </location>
</feature>
<proteinExistence type="predicted"/>
<evidence type="ECO:0000313" key="3">
    <source>
        <dbReference type="EMBL" id="MBK1618911.1"/>
    </source>
</evidence>
<dbReference type="AlphaFoldDB" id="A0A9X0W8S5"/>
<name>A0A9X0W8S5_9GAMM</name>
<dbReference type="EMBL" id="NRRY01000015">
    <property type="protein sequence ID" value="MBK1618911.1"/>
    <property type="molecule type" value="Genomic_DNA"/>
</dbReference>
<dbReference type="PANTHER" id="PTHR37946">
    <property type="entry name" value="SLL1969 PROTEIN"/>
    <property type="match status" value="1"/>
</dbReference>
<gene>
    <name evidence="3" type="ORF">CKO42_10805</name>
</gene>
<evidence type="ECO:0000313" key="4">
    <source>
        <dbReference type="Proteomes" id="UP001138768"/>
    </source>
</evidence>
<comment type="caution">
    <text evidence="3">The sequence shown here is derived from an EMBL/GenBank/DDBJ whole genome shotgun (WGS) entry which is preliminary data.</text>
</comment>
<dbReference type="PANTHER" id="PTHR37946:SF1">
    <property type="entry name" value="SLL1969 PROTEIN"/>
    <property type="match status" value="1"/>
</dbReference>
<dbReference type="Gene3D" id="3.40.50.1820">
    <property type="entry name" value="alpha/beta hydrolase"/>
    <property type="match status" value="1"/>
</dbReference>
<accession>A0A9X0W8S5</accession>
<reference evidence="3 4" key="1">
    <citation type="journal article" date="2020" name="Microorganisms">
        <title>Osmotic Adaptation and Compatible Solute Biosynthesis of Phototrophic Bacteria as Revealed from Genome Analyses.</title>
        <authorList>
            <person name="Imhoff J.F."/>
            <person name="Rahn T."/>
            <person name="Kunzel S."/>
            <person name="Keller A."/>
            <person name="Neulinger S.C."/>
        </authorList>
    </citation>
    <scope>NUCLEOTIDE SEQUENCE [LARGE SCALE GENOMIC DNA]</scope>
    <source>
        <strain evidence="3 4">DSM 25653</strain>
    </source>
</reference>
<dbReference type="InterPro" id="IPR000073">
    <property type="entry name" value="AB_hydrolase_1"/>
</dbReference>
<dbReference type="Proteomes" id="UP001138768">
    <property type="component" value="Unassembled WGS sequence"/>
</dbReference>
<organism evidence="3 4">
    <name type="scientific">Lamprobacter modestohalophilus</name>
    <dbReference type="NCBI Taxonomy" id="1064514"/>
    <lineage>
        <taxon>Bacteria</taxon>
        <taxon>Pseudomonadati</taxon>
        <taxon>Pseudomonadota</taxon>
        <taxon>Gammaproteobacteria</taxon>
        <taxon>Chromatiales</taxon>
        <taxon>Chromatiaceae</taxon>
        <taxon>Lamprobacter</taxon>
    </lineage>
</organism>